<keyword evidence="2" id="KW-1185">Reference proteome</keyword>
<accession>A0ABS4KN73</accession>
<comment type="caution">
    <text evidence="1">The sequence shown here is derived from an EMBL/GenBank/DDBJ whole genome shotgun (WGS) entry which is preliminary data.</text>
</comment>
<proteinExistence type="predicted"/>
<evidence type="ECO:0000313" key="1">
    <source>
        <dbReference type="EMBL" id="MBP2031485.1"/>
    </source>
</evidence>
<dbReference type="Proteomes" id="UP001519307">
    <property type="component" value="Unassembled WGS sequence"/>
</dbReference>
<organism evidence="1 2">
    <name type="scientific">Clostridium algifaecis</name>
    <dbReference type="NCBI Taxonomy" id="1472040"/>
    <lineage>
        <taxon>Bacteria</taxon>
        <taxon>Bacillati</taxon>
        <taxon>Bacillota</taxon>
        <taxon>Clostridia</taxon>
        <taxon>Eubacteriales</taxon>
        <taxon>Clostridiaceae</taxon>
        <taxon>Clostridium</taxon>
    </lineage>
</organism>
<gene>
    <name evidence="1" type="ORF">J2Z42_000150</name>
</gene>
<reference evidence="1 2" key="1">
    <citation type="submission" date="2021-03" db="EMBL/GenBank/DDBJ databases">
        <title>Genomic Encyclopedia of Type Strains, Phase IV (KMG-IV): sequencing the most valuable type-strain genomes for metagenomic binning, comparative biology and taxonomic classification.</title>
        <authorList>
            <person name="Goeker M."/>
        </authorList>
    </citation>
    <scope>NUCLEOTIDE SEQUENCE [LARGE SCALE GENOMIC DNA]</scope>
    <source>
        <strain evidence="1 2">DSM 28783</strain>
    </source>
</reference>
<evidence type="ECO:0000313" key="2">
    <source>
        <dbReference type="Proteomes" id="UP001519307"/>
    </source>
</evidence>
<protein>
    <submittedName>
        <fullName evidence="1">Uncharacterized protein</fullName>
    </submittedName>
</protein>
<sequence>MKVYNSIIKYLKGQLKNRKKVMQTGGNRAWKKNQKKCCTIC</sequence>
<dbReference type="EMBL" id="JAGGLM010000001">
    <property type="protein sequence ID" value="MBP2031485.1"/>
    <property type="molecule type" value="Genomic_DNA"/>
</dbReference>
<name>A0ABS4KN73_9CLOT</name>